<dbReference type="STRING" id="104259.A0A0F7TQZ8"/>
<evidence type="ECO:0000256" key="15">
    <source>
        <dbReference type="SAM" id="MobiDB-lite"/>
    </source>
</evidence>
<feature type="compositionally biased region" description="Gly residues" evidence="15">
    <location>
        <begin position="227"/>
        <end position="236"/>
    </location>
</feature>
<feature type="chain" id="PRO_5002522935" description="Endo-1,4-beta-xylanase" evidence="16">
    <location>
        <begin position="20"/>
        <end position="288"/>
    </location>
</feature>
<keyword evidence="11 13" id="KW-0326">Glycosidase</keyword>
<keyword evidence="9 13" id="KW-0378">Hydrolase</keyword>
<evidence type="ECO:0000256" key="5">
    <source>
        <dbReference type="ARBA" id="ARBA00012590"/>
    </source>
</evidence>
<dbReference type="InterPro" id="IPR018208">
    <property type="entry name" value="GH11_AS_1"/>
</dbReference>
<evidence type="ECO:0000256" key="7">
    <source>
        <dbReference type="ARBA" id="ARBA00022651"/>
    </source>
</evidence>
<feature type="compositionally biased region" description="Low complexity" evidence="15">
    <location>
        <begin position="237"/>
        <end position="251"/>
    </location>
</feature>
<dbReference type="PANTHER" id="PTHR46828">
    <property type="entry name" value="ENDO-1,4-BETA-XYLANASE A-RELATED"/>
    <property type="match status" value="1"/>
</dbReference>
<name>A0A0F7TQZ8_PENBI</name>
<evidence type="ECO:0000256" key="12">
    <source>
        <dbReference type="ARBA" id="ARBA00023326"/>
    </source>
</evidence>
<protein>
    <recommendedName>
        <fullName evidence="5 13">Endo-1,4-beta-xylanase</fullName>
        <ecNumber evidence="5 13">3.2.1.8</ecNumber>
    </recommendedName>
</protein>
<gene>
    <name evidence="19" type="ORF">PMG11_06548</name>
</gene>
<dbReference type="GO" id="GO:0045493">
    <property type="term" value="P:xylan catabolic process"/>
    <property type="evidence" value="ECO:0007669"/>
    <property type="project" value="UniProtKB-UniRule"/>
</dbReference>
<dbReference type="PROSITE" id="PS51164">
    <property type="entry name" value="CBM1_2"/>
    <property type="match status" value="1"/>
</dbReference>
<dbReference type="InterPro" id="IPR035971">
    <property type="entry name" value="CBD_sf"/>
</dbReference>
<dbReference type="SMART" id="SM00236">
    <property type="entry name" value="fCBD"/>
    <property type="match status" value="1"/>
</dbReference>
<dbReference type="OrthoDB" id="2115822at2759"/>
<dbReference type="AlphaFoldDB" id="A0A0F7TQZ8"/>
<feature type="signal peptide" evidence="16">
    <location>
        <begin position="1"/>
        <end position="19"/>
    </location>
</feature>
<dbReference type="InterPro" id="IPR013320">
    <property type="entry name" value="ConA-like_dom_sf"/>
</dbReference>
<keyword evidence="8 16" id="KW-0732">Signal</keyword>
<keyword evidence="12 13" id="KW-0624">Polysaccharide degradation</keyword>
<dbReference type="PANTHER" id="PTHR46828:SF4">
    <property type="entry name" value="ENDO-1,4-BETA-XYLANASE"/>
    <property type="match status" value="1"/>
</dbReference>
<dbReference type="InterPro" id="IPR001137">
    <property type="entry name" value="Glyco_hydro_11"/>
</dbReference>
<evidence type="ECO:0000313" key="19">
    <source>
        <dbReference type="EMBL" id="CEJ57870.1"/>
    </source>
</evidence>
<reference evidence="20" key="1">
    <citation type="journal article" date="2015" name="Genome Announc.">
        <title>Draft genome sequence of the fungus Penicillium brasilianum MG11.</title>
        <authorList>
            <person name="Horn F."/>
            <person name="Linde J."/>
            <person name="Mattern D.J."/>
            <person name="Walther G."/>
            <person name="Guthke R."/>
            <person name="Brakhage A.A."/>
            <person name="Valiante V."/>
        </authorList>
    </citation>
    <scope>NUCLEOTIDE SEQUENCE [LARGE SCALE GENOMIC DNA]</scope>
    <source>
        <strain evidence="20">MG11</strain>
    </source>
</reference>
<keyword evidence="6" id="KW-0964">Secreted</keyword>
<evidence type="ECO:0000256" key="10">
    <source>
        <dbReference type="ARBA" id="ARBA00023277"/>
    </source>
</evidence>
<sequence length="288" mass="29910">MASFSSLALGLLSITGALALPGDMSGDFSKRQTITTSQTGTNNGYYYSFWTNGAGTVDYTNGAGGQYSVSWANQNGGDFTCGKGWNPGSAQAISFSGTFNPNGNAYLAVYGWTTSPLVEYYIMESYGDYNPGNSMTHKGTVTSDGATYDIYEHQQVNQPSIQGTATFNQYWSIRQSKRTSGTVTTANHFNAWAALGMNMGAHNYQILSTEGYESSGSSSITVSAGSSSGGTTGSGGTSSSTTTTSSSSGATGSCSALYGQCGGSGWSGPNCCASGTCHYQNAWYSQCL</sequence>
<feature type="active site" description="Proton donor" evidence="13">
    <location>
        <position position="210"/>
    </location>
</feature>
<dbReference type="SUPFAM" id="SSF57180">
    <property type="entry name" value="Cellulose-binding domain"/>
    <property type="match status" value="1"/>
</dbReference>
<dbReference type="GO" id="GO:0005576">
    <property type="term" value="C:extracellular region"/>
    <property type="evidence" value="ECO:0007669"/>
    <property type="project" value="UniProtKB-SubCell"/>
</dbReference>
<evidence type="ECO:0000256" key="9">
    <source>
        <dbReference type="ARBA" id="ARBA00022801"/>
    </source>
</evidence>
<evidence type="ECO:0000256" key="14">
    <source>
        <dbReference type="RuleBase" id="RU362015"/>
    </source>
</evidence>
<organism evidence="19 20">
    <name type="scientific">Penicillium brasilianum</name>
    <dbReference type="NCBI Taxonomy" id="104259"/>
    <lineage>
        <taxon>Eukaryota</taxon>
        <taxon>Fungi</taxon>
        <taxon>Dikarya</taxon>
        <taxon>Ascomycota</taxon>
        <taxon>Pezizomycotina</taxon>
        <taxon>Eurotiomycetes</taxon>
        <taxon>Eurotiomycetidae</taxon>
        <taxon>Eurotiales</taxon>
        <taxon>Aspergillaceae</taxon>
        <taxon>Penicillium</taxon>
    </lineage>
</organism>
<dbReference type="GO" id="GO:0030248">
    <property type="term" value="F:cellulose binding"/>
    <property type="evidence" value="ECO:0007669"/>
    <property type="project" value="InterPro"/>
</dbReference>
<comment type="subcellular location">
    <subcellularLocation>
        <location evidence="2">Secreted</location>
    </subcellularLocation>
</comment>
<evidence type="ECO:0000259" key="17">
    <source>
        <dbReference type="PROSITE" id="PS51164"/>
    </source>
</evidence>
<evidence type="ECO:0000256" key="4">
    <source>
        <dbReference type="ARBA" id="ARBA00007792"/>
    </source>
</evidence>
<dbReference type="PROSITE" id="PS51761">
    <property type="entry name" value="GH11_3"/>
    <property type="match status" value="1"/>
</dbReference>
<dbReference type="Proteomes" id="UP000042958">
    <property type="component" value="Unassembled WGS sequence"/>
</dbReference>
<evidence type="ECO:0000256" key="16">
    <source>
        <dbReference type="SAM" id="SignalP"/>
    </source>
</evidence>
<dbReference type="Pfam" id="PF00734">
    <property type="entry name" value="CBM_1"/>
    <property type="match status" value="1"/>
</dbReference>
<dbReference type="UniPathway" id="UPA00114"/>
<evidence type="ECO:0000256" key="6">
    <source>
        <dbReference type="ARBA" id="ARBA00022525"/>
    </source>
</evidence>
<dbReference type="InterPro" id="IPR033123">
    <property type="entry name" value="GH11_dom"/>
</dbReference>
<proteinExistence type="inferred from homology"/>
<evidence type="ECO:0000256" key="3">
    <source>
        <dbReference type="ARBA" id="ARBA00004851"/>
    </source>
</evidence>
<keyword evidence="7 13" id="KW-0858">Xylan degradation</keyword>
<dbReference type="Gene3D" id="2.60.120.180">
    <property type="match status" value="1"/>
</dbReference>
<dbReference type="SUPFAM" id="SSF49899">
    <property type="entry name" value="Concanavalin A-like lectins/glucanases"/>
    <property type="match status" value="1"/>
</dbReference>
<evidence type="ECO:0000313" key="20">
    <source>
        <dbReference type="Proteomes" id="UP000042958"/>
    </source>
</evidence>
<dbReference type="PRINTS" id="PR00911">
    <property type="entry name" value="GLHYDRLASE11"/>
</dbReference>
<accession>A0A0F7TQZ8</accession>
<evidence type="ECO:0000256" key="2">
    <source>
        <dbReference type="ARBA" id="ARBA00004613"/>
    </source>
</evidence>
<evidence type="ECO:0000256" key="8">
    <source>
        <dbReference type="ARBA" id="ARBA00022729"/>
    </source>
</evidence>
<keyword evidence="20" id="KW-1185">Reference proteome</keyword>
<dbReference type="GO" id="GO:0031176">
    <property type="term" value="F:endo-1,4-beta-xylanase activity"/>
    <property type="evidence" value="ECO:0007669"/>
    <property type="project" value="UniProtKB-UniRule"/>
</dbReference>
<feature type="domain" description="CBM1" evidence="17">
    <location>
        <begin position="253"/>
        <end position="288"/>
    </location>
</feature>
<evidence type="ECO:0000256" key="1">
    <source>
        <dbReference type="ARBA" id="ARBA00000681"/>
    </source>
</evidence>
<dbReference type="InterPro" id="IPR013319">
    <property type="entry name" value="GH11/12"/>
</dbReference>
<feature type="active site" description="Nucleophile" evidence="13">
    <location>
        <position position="119"/>
    </location>
</feature>
<feature type="domain" description="GH11" evidence="18">
    <location>
        <begin position="33"/>
        <end position="223"/>
    </location>
</feature>
<feature type="region of interest" description="Disordered" evidence="15">
    <location>
        <begin position="218"/>
        <end position="251"/>
    </location>
</feature>
<evidence type="ECO:0000256" key="11">
    <source>
        <dbReference type="ARBA" id="ARBA00023295"/>
    </source>
</evidence>
<dbReference type="EC" id="3.2.1.8" evidence="5 13"/>
<comment type="pathway">
    <text evidence="3 13 14">Glycan degradation; xylan degradation.</text>
</comment>
<dbReference type="Pfam" id="PF00457">
    <property type="entry name" value="Glyco_hydro_11"/>
    <property type="match status" value="1"/>
</dbReference>
<comment type="catalytic activity">
    <reaction evidence="1 13 14">
        <text>Endohydrolysis of (1-&gt;4)-beta-D-xylosidic linkages in xylans.</text>
        <dbReference type="EC" id="3.2.1.8"/>
    </reaction>
</comment>
<dbReference type="EMBL" id="CDHK01000005">
    <property type="protein sequence ID" value="CEJ57870.1"/>
    <property type="molecule type" value="Genomic_DNA"/>
</dbReference>
<dbReference type="PROSITE" id="PS00776">
    <property type="entry name" value="GH11_1"/>
    <property type="match status" value="1"/>
</dbReference>
<dbReference type="FunFam" id="2.60.120.180:FF:000001">
    <property type="entry name" value="Endo-1,4-beta-xylanase"/>
    <property type="match status" value="1"/>
</dbReference>
<keyword evidence="10 13" id="KW-0119">Carbohydrate metabolism</keyword>
<evidence type="ECO:0000256" key="13">
    <source>
        <dbReference type="PROSITE-ProRule" id="PRU01097"/>
    </source>
</evidence>
<dbReference type="PROSITE" id="PS00562">
    <property type="entry name" value="CBM1_1"/>
    <property type="match status" value="1"/>
</dbReference>
<comment type="similarity">
    <text evidence="4 13 14">Belongs to the glycosyl hydrolase 11 (cellulase G) family.</text>
</comment>
<dbReference type="InterPro" id="IPR000254">
    <property type="entry name" value="CBD"/>
</dbReference>
<evidence type="ECO:0000259" key="18">
    <source>
        <dbReference type="PROSITE" id="PS51761"/>
    </source>
</evidence>